<dbReference type="GO" id="GO:0016747">
    <property type="term" value="F:acyltransferase activity, transferring groups other than amino-acyl groups"/>
    <property type="evidence" value="ECO:0007669"/>
    <property type="project" value="InterPro"/>
</dbReference>
<dbReference type="CDD" id="cd04301">
    <property type="entry name" value="NAT_SF"/>
    <property type="match status" value="2"/>
</dbReference>
<dbReference type="PROSITE" id="PS51186">
    <property type="entry name" value="GNAT"/>
    <property type="match status" value="2"/>
</dbReference>
<organism evidence="2 3">
    <name type="scientific">Thermoflavimicrobium dichotomicum</name>
    <dbReference type="NCBI Taxonomy" id="46223"/>
    <lineage>
        <taxon>Bacteria</taxon>
        <taxon>Bacillati</taxon>
        <taxon>Bacillota</taxon>
        <taxon>Bacilli</taxon>
        <taxon>Bacillales</taxon>
        <taxon>Thermoactinomycetaceae</taxon>
        <taxon>Thermoflavimicrobium</taxon>
    </lineage>
</organism>
<evidence type="ECO:0000313" key="3">
    <source>
        <dbReference type="Proteomes" id="UP000199545"/>
    </source>
</evidence>
<feature type="domain" description="N-acetyltransferase" evidence="1">
    <location>
        <begin position="161"/>
        <end position="307"/>
    </location>
</feature>
<evidence type="ECO:0000313" key="2">
    <source>
        <dbReference type="EMBL" id="SFJ75371.1"/>
    </source>
</evidence>
<keyword evidence="2" id="KW-0808">Transferase</keyword>
<dbReference type="SUPFAM" id="SSF55729">
    <property type="entry name" value="Acyl-CoA N-acyltransferases (Nat)"/>
    <property type="match status" value="2"/>
</dbReference>
<dbReference type="Gene3D" id="3.40.630.30">
    <property type="match status" value="1"/>
</dbReference>
<evidence type="ECO:0000259" key="1">
    <source>
        <dbReference type="PROSITE" id="PS51186"/>
    </source>
</evidence>
<dbReference type="EMBL" id="FORR01000020">
    <property type="protein sequence ID" value="SFJ75371.1"/>
    <property type="molecule type" value="Genomic_DNA"/>
</dbReference>
<dbReference type="InterPro" id="IPR016181">
    <property type="entry name" value="Acyl_CoA_acyltransferase"/>
</dbReference>
<keyword evidence="3" id="KW-1185">Reference proteome</keyword>
<dbReference type="Proteomes" id="UP000199545">
    <property type="component" value="Unassembled WGS sequence"/>
</dbReference>
<accession>A0A1I3U0Q9</accession>
<name>A0A1I3U0Q9_9BACL</name>
<dbReference type="STRING" id="46223.SAMN05421852_12025"/>
<feature type="domain" description="N-acetyltransferase" evidence="1">
    <location>
        <begin position="1"/>
        <end position="144"/>
    </location>
</feature>
<proteinExistence type="predicted"/>
<dbReference type="Pfam" id="PF00583">
    <property type="entry name" value="Acetyltransf_1"/>
    <property type="match status" value="2"/>
</dbReference>
<sequence length="309" mass="36142">MIRYYNEEDRKDVLNIFNQSQHSPMSLERFRTLDQEAQRSDYWKRLVLEVENSIVAYANLIKRPGLRNGYLFATIQVDVNHRRKGYGTALWHRLWKIIQDQKPKGLETVILDTDIASKKWAESKGFRLRFHQFDSILDLTNHCPRFQLSEVPITCHGVKYVSLSNESHKDQWNRLYHLFLQLCKDTPDFYGVEELNIDFAKHFLSSSGIRADGIWIAKDADKWIGMTVLRDISKKEMWNAFTGVCSDYRGRGIASILKSIAADYAYSQNVNILRTFNLSVNKGILKINQRMGYIPQPGRWIMERSFIVP</sequence>
<keyword evidence="2" id="KW-0012">Acyltransferase</keyword>
<protein>
    <submittedName>
        <fullName evidence="2">L-amino acid N-acyltransferase YncA</fullName>
    </submittedName>
</protein>
<dbReference type="AlphaFoldDB" id="A0A1I3U0Q9"/>
<dbReference type="RefSeq" id="WP_245739875.1">
    <property type="nucleotide sequence ID" value="NZ_FORR01000020.1"/>
</dbReference>
<gene>
    <name evidence="2" type="ORF">SAMN05421852_12025</name>
</gene>
<reference evidence="2 3" key="1">
    <citation type="submission" date="2016-10" db="EMBL/GenBank/DDBJ databases">
        <authorList>
            <person name="de Groot N.N."/>
        </authorList>
    </citation>
    <scope>NUCLEOTIDE SEQUENCE [LARGE SCALE GENOMIC DNA]</scope>
    <source>
        <strain evidence="2 3">DSM 44778</strain>
    </source>
</reference>
<dbReference type="InterPro" id="IPR000182">
    <property type="entry name" value="GNAT_dom"/>
</dbReference>